<organism evidence="8 9">
    <name type="scientific">Propionigenium maris DSM 9537</name>
    <dbReference type="NCBI Taxonomy" id="1123000"/>
    <lineage>
        <taxon>Bacteria</taxon>
        <taxon>Fusobacteriati</taxon>
        <taxon>Fusobacteriota</taxon>
        <taxon>Fusobacteriia</taxon>
        <taxon>Fusobacteriales</taxon>
        <taxon>Fusobacteriaceae</taxon>
        <taxon>Propionigenium</taxon>
    </lineage>
</organism>
<evidence type="ECO:0000313" key="9">
    <source>
        <dbReference type="Proteomes" id="UP001144471"/>
    </source>
</evidence>
<evidence type="ECO:0000256" key="5">
    <source>
        <dbReference type="ARBA" id="ARBA00022989"/>
    </source>
</evidence>
<gene>
    <name evidence="8" type="ORF">PM10SUCC1_29390</name>
</gene>
<dbReference type="InterPro" id="IPR005524">
    <property type="entry name" value="DUF318"/>
</dbReference>
<keyword evidence="4 7" id="KW-0812">Transmembrane</keyword>
<feature type="transmembrane region" description="Helical" evidence="7">
    <location>
        <begin position="28"/>
        <end position="57"/>
    </location>
</feature>
<reference evidence="8" key="1">
    <citation type="submission" date="2022-12" db="EMBL/GenBank/DDBJ databases">
        <title>Reference genome sequencing for broad-spectrum identification of bacterial and archaeal isolates by mass spectrometry.</title>
        <authorList>
            <person name="Sekiguchi Y."/>
            <person name="Tourlousse D.M."/>
        </authorList>
    </citation>
    <scope>NUCLEOTIDE SEQUENCE</scope>
    <source>
        <strain evidence="8">10succ1</strain>
    </source>
</reference>
<dbReference type="Proteomes" id="UP001144471">
    <property type="component" value="Unassembled WGS sequence"/>
</dbReference>
<protein>
    <recommendedName>
        <fullName evidence="10">Permease</fullName>
    </recommendedName>
</protein>
<feature type="transmembrane region" description="Helical" evidence="7">
    <location>
        <begin position="78"/>
        <end position="104"/>
    </location>
</feature>
<dbReference type="Pfam" id="PF03773">
    <property type="entry name" value="ArsP_1"/>
    <property type="match status" value="1"/>
</dbReference>
<feature type="transmembrane region" description="Helical" evidence="7">
    <location>
        <begin position="230"/>
        <end position="247"/>
    </location>
</feature>
<dbReference type="AlphaFoldDB" id="A0A9W6LPV5"/>
<comment type="caution">
    <text evidence="8">The sequence shown here is derived from an EMBL/GenBank/DDBJ whole genome shotgun (WGS) entry which is preliminary data.</text>
</comment>
<evidence type="ECO:0000256" key="7">
    <source>
        <dbReference type="SAM" id="Phobius"/>
    </source>
</evidence>
<accession>A0A9W6LPV5</accession>
<feature type="transmembrane region" description="Helical" evidence="7">
    <location>
        <begin position="124"/>
        <end position="154"/>
    </location>
</feature>
<feature type="transmembrane region" description="Helical" evidence="7">
    <location>
        <begin position="293"/>
        <end position="314"/>
    </location>
</feature>
<feature type="transmembrane region" description="Helical" evidence="7">
    <location>
        <begin position="259"/>
        <end position="281"/>
    </location>
</feature>
<name>A0A9W6LPV5_9FUSO</name>
<keyword evidence="6 7" id="KW-0472">Membrane</keyword>
<evidence type="ECO:0000256" key="4">
    <source>
        <dbReference type="ARBA" id="ARBA00022692"/>
    </source>
</evidence>
<dbReference type="PANTHER" id="PTHR42775:SF1">
    <property type="entry name" value="PERMEASE RV2963-RELATED"/>
    <property type="match status" value="1"/>
</dbReference>
<evidence type="ECO:0000313" key="8">
    <source>
        <dbReference type="EMBL" id="GLI57425.1"/>
    </source>
</evidence>
<keyword evidence="5 7" id="KW-1133">Transmembrane helix</keyword>
<proteinExistence type="inferred from homology"/>
<evidence type="ECO:0000256" key="2">
    <source>
        <dbReference type="ARBA" id="ARBA00006386"/>
    </source>
</evidence>
<evidence type="ECO:0008006" key="10">
    <source>
        <dbReference type="Google" id="ProtNLM"/>
    </source>
</evidence>
<feature type="transmembrane region" description="Helical" evidence="7">
    <location>
        <begin position="200"/>
        <end position="218"/>
    </location>
</feature>
<dbReference type="EMBL" id="BSDY01000018">
    <property type="protein sequence ID" value="GLI57425.1"/>
    <property type="molecule type" value="Genomic_DNA"/>
</dbReference>
<comment type="similarity">
    <text evidence="2">Belongs to the UPF0718 family.</text>
</comment>
<keyword evidence="3" id="KW-1003">Cell membrane</keyword>
<dbReference type="InterPro" id="IPR053166">
    <property type="entry name" value="UPF0718_permease"/>
</dbReference>
<evidence type="ECO:0000256" key="3">
    <source>
        <dbReference type="ARBA" id="ARBA00022475"/>
    </source>
</evidence>
<evidence type="ECO:0000256" key="1">
    <source>
        <dbReference type="ARBA" id="ARBA00004651"/>
    </source>
</evidence>
<keyword evidence="9" id="KW-1185">Reference proteome</keyword>
<dbReference type="RefSeq" id="WP_281837035.1">
    <property type="nucleotide sequence ID" value="NZ_BSDY01000018.1"/>
</dbReference>
<dbReference type="PANTHER" id="PTHR42775">
    <property type="entry name" value="PERMEASE RV2963-RELATED"/>
    <property type="match status" value="1"/>
</dbReference>
<dbReference type="GO" id="GO:0005886">
    <property type="term" value="C:plasma membrane"/>
    <property type="evidence" value="ECO:0007669"/>
    <property type="project" value="UniProtKB-SubCell"/>
</dbReference>
<comment type="subcellular location">
    <subcellularLocation>
        <location evidence="1">Cell membrane</location>
        <topology evidence="1">Multi-pass membrane protein</topology>
    </subcellularLocation>
</comment>
<evidence type="ECO:0000256" key="6">
    <source>
        <dbReference type="ARBA" id="ARBA00023136"/>
    </source>
</evidence>
<sequence>MFKSLDALWAKLVENVFGLSLESRAGEVVWYFFHAASTIIILLGVGIYIISVIRTFISIEKIKRFIENHEGPKSNLMASLLGIVTPFCSCSSVPIFIGFIEAGIPTGVVFSFLITSPIVNEAAFVILMTIFGWKIAVIYAVSGVVIGVVGGLLIGKLKMERYIEEYVFKMHIEGKAEPVYRGRERFSYAWRESVDIVKKLLPYIVVGIGIGAFIHGWAPTDLLSRYGGKGNILAVPAATLLGIPLYTDAAGIIPIAEALIAKGVGVGTTMSFMMAAVALSLPEMLLLKKVIKPQLIGVFVGIVAVGIVGVGYLFNAIV</sequence>